<sequence length="72" mass="8096">MAVWRAYRLKRGSLNIGRRIEQAVGNALAMYANGNRKAGSKPLSAYDFMPHEQKPKPVEIGVEDYLMSMVGR</sequence>
<protein>
    <submittedName>
        <fullName evidence="1">Uncharacterized protein</fullName>
    </submittedName>
</protein>
<dbReference type="RefSeq" id="WP_171254129.1">
    <property type="nucleotide sequence ID" value="NZ_JRHX01000030.1"/>
</dbReference>
<dbReference type="Proteomes" id="UP000075544">
    <property type="component" value="Unassembled WGS sequence"/>
</dbReference>
<proteinExistence type="predicted"/>
<dbReference type="AlphaFoldDB" id="A0A150HYA2"/>
<reference evidence="1 2" key="1">
    <citation type="journal article" date="2016" name="Sci. Rep.">
        <title>Genomic and phenotypic characterization of the species Acinetobacter venetianus.</title>
        <authorList>
            <person name="Fondi M."/>
            <person name="Maida I."/>
            <person name="Perrin E."/>
            <person name="Orlandini V."/>
            <person name="La Torre L."/>
            <person name="Bosi E."/>
            <person name="Negroni A."/>
            <person name="Zanaroli G."/>
            <person name="Fava F."/>
            <person name="Decorosi F."/>
            <person name="Giovannetti L."/>
            <person name="Viti C."/>
            <person name="Vaneechoutte M."/>
            <person name="Dijkshoorn L."/>
            <person name="Fani R."/>
        </authorList>
    </citation>
    <scope>NUCLEOTIDE SEQUENCE [LARGE SCALE GENOMIC DNA]</scope>
    <source>
        <strain evidence="1 2">LUH13518</strain>
    </source>
</reference>
<evidence type="ECO:0000313" key="1">
    <source>
        <dbReference type="EMBL" id="KXZ72135.1"/>
    </source>
</evidence>
<organism evidence="1 2">
    <name type="scientific">Acinetobacter venetianus</name>
    <dbReference type="NCBI Taxonomy" id="52133"/>
    <lineage>
        <taxon>Bacteria</taxon>
        <taxon>Pseudomonadati</taxon>
        <taxon>Pseudomonadota</taxon>
        <taxon>Gammaproteobacteria</taxon>
        <taxon>Moraxellales</taxon>
        <taxon>Moraxellaceae</taxon>
        <taxon>Acinetobacter</taxon>
    </lineage>
</organism>
<comment type="caution">
    <text evidence="1">The sequence shown here is derived from an EMBL/GenBank/DDBJ whole genome shotgun (WGS) entry which is preliminary data.</text>
</comment>
<gene>
    <name evidence="1" type="ORF">AVENLUH13518_00746</name>
</gene>
<evidence type="ECO:0000313" key="2">
    <source>
        <dbReference type="Proteomes" id="UP000075544"/>
    </source>
</evidence>
<accession>A0A150HYA2</accession>
<name>A0A150HYA2_9GAMM</name>
<dbReference type="PATRIC" id="fig|52133.19.peg.767"/>
<dbReference type="EMBL" id="JRHX01000030">
    <property type="protein sequence ID" value="KXZ72135.1"/>
    <property type="molecule type" value="Genomic_DNA"/>
</dbReference>